<keyword evidence="4 9" id="KW-0805">Transcription regulation</keyword>
<name>A0A4P9W6K8_9FUNG</name>
<keyword evidence="12" id="KW-1185">Reference proteome</keyword>
<dbReference type="Proteomes" id="UP000269721">
    <property type="component" value="Unassembled WGS sequence"/>
</dbReference>
<dbReference type="GO" id="GO:0003712">
    <property type="term" value="F:transcription coregulator activity"/>
    <property type="evidence" value="ECO:0007669"/>
    <property type="project" value="UniProtKB-UniRule"/>
</dbReference>
<reference evidence="12" key="1">
    <citation type="journal article" date="2018" name="Nat. Microbiol.">
        <title>Leveraging single-cell genomics to expand the fungal tree of life.</title>
        <authorList>
            <person name="Ahrendt S.R."/>
            <person name="Quandt C.A."/>
            <person name="Ciobanu D."/>
            <person name="Clum A."/>
            <person name="Salamov A."/>
            <person name="Andreopoulos B."/>
            <person name="Cheng J.F."/>
            <person name="Woyke T."/>
            <person name="Pelin A."/>
            <person name="Henrissat B."/>
            <person name="Reynolds N.K."/>
            <person name="Benny G.L."/>
            <person name="Smith M.E."/>
            <person name="James T.Y."/>
            <person name="Grigoriev I.V."/>
        </authorList>
    </citation>
    <scope>NUCLEOTIDE SEQUENCE [LARGE SCALE GENOMIC DNA]</scope>
</reference>
<dbReference type="InterPro" id="IPR013947">
    <property type="entry name" value="Mediator_Med14"/>
</dbReference>
<dbReference type="PANTHER" id="PTHR12809:SF2">
    <property type="entry name" value="MEDIATOR OF RNA POLYMERASE II TRANSCRIPTION SUBUNIT 14"/>
    <property type="match status" value="1"/>
</dbReference>
<dbReference type="OrthoDB" id="205099at2759"/>
<gene>
    <name evidence="11" type="ORF">BDK51DRAFT_8783</name>
</gene>
<evidence type="ECO:0000256" key="9">
    <source>
        <dbReference type="RuleBase" id="RU365082"/>
    </source>
</evidence>
<dbReference type="GO" id="GO:0070847">
    <property type="term" value="C:core mediator complex"/>
    <property type="evidence" value="ECO:0007669"/>
    <property type="project" value="TreeGrafter"/>
</dbReference>
<feature type="non-terminal residue" evidence="11">
    <location>
        <position position="215"/>
    </location>
</feature>
<dbReference type="GO" id="GO:0006357">
    <property type="term" value="P:regulation of transcription by RNA polymerase II"/>
    <property type="evidence" value="ECO:0007669"/>
    <property type="project" value="InterPro"/>
</dbReference>
<dbReference type="EMBL" id="KZ997279">
    <property type="protein sequence ID" value="RKO87632.1"/>
    <property type="molecule type" value="Genomic_DNA"/>
</dbReference>
<keyword evidence="6 9" id="KW-0804">Transcription</keyword>
<keyword evidence="7 9" id="KW-0539">Nucleus</keyword>
<comment type="similarity">
    <text evidence="2 9">Belongs to the Mediator complex subunit 14 family.</text>
</comment>
<evidence type="ECO:0000259" key="10">
    <source>
        <dbReference type="Pfam" id="PF08638"/>
    </source>
</evidence>
<dbReference type="InterPro" id="IPR055122">
    <property type="entry name" value="Med14_N"/>
</dbReference>
<evidence type="ECO:0000256" key="1">
    <source>
        <dbReference type="ARBA" id="ARBA00004123"/>
    </source>
</evidence>
<protein>
    <recommendedName>
        <fullName evidence="3 9">Mediator of RNA polymerase II transcription subunit 14</fullName>
    </recommendedName>
    <alternativeName>
        <fullName evidence="8 9">Mediator complex subunit 14</fullName>
    </alternativeName>
</protein>
<evidence type="ECO:0000256" key="7">
    <source>
        <dbReference type="ARBA" id="ARBA00023242"/>
    </source>
</evidence>
<feature type="domain" description="Mediator complex subunit MED14 N-terminal" evidence="10">
    <location>
        <begin position="9"/>
        <end position="197"/>
    </location>
</feature>
<evidence type="ECO:0000256" key="2">
    <source>
        <dbReference type="ARBA" id="ARBA00007813"/>
    </source>
</evidence>
<comment type="subunit">
    <text evidence="9">Component of the Mediator complex.</text>
</comment>
<dbReference type="AlphaFoldDB" id="A0A4P9W6K8"/>
<evidence type="ECO:0000256" key="4">
    <source>
        <dbReference type="ARBA" id="ARBA00023015"/>
    </source>
</evidence>
<organism evidence="11 12">
    <name type="scientific">Blyttiomyces helicus</name>
    <dbReference type="NCBI Taxonomy" id="388810"/>
    <lineage>
        <taxon>Eukaryota</taxon>
        <taxon>Fungi</taxon>
        <taxon>Fungi incertae sedis</taxon>
        <taxon>Chytridiomycota</taxon>
        <taxon>Chytridiomycota incertae sedis</taxon>
        <taxon>Chytridiomycetes</taxon>
        <taxon>Chytridiomycetes incertae sedis</taxon>
        <taxon>Blyttiomyces</taxon>
    </lineage>
</organism>
<evidence type="ECO:0000256" key="5">
    <source>
        <dbReference type="ARBA" id="ARBA00023159"/>
    </source>
</evidence>
<evidence type="ECO:0000313" key="12">
    <source>
        <dbReference type="Proteomes" id="UP000269721"/>
    </source>
</evidence>
<dbReference type="GO" id="GO:0016592">
    <property type="term" value="C:mediator complex"/>
    <property type="evidence" value="ECO:0007669"/>
    <property type="project" value="UniProtKB-UniRule"/>
</dbReference>
<keyword evidence="5 9" id="KW-0010">Activator</keyword>
<proteinExistence type="inferred from homology"/>
<sequence>LPQVDVGSVPLGELIGRLVQQTYADVGNLSETFPNLSNVERKRQILKFADDARKQYVKLLAIVRWSKQAQEFQKISNLHAFLDRQDACFEQAANSLFMMHGDMKRAKVSNFDIPTAIDVLTTGKYQRMPSVIRKSMVPPAPLSPVEVKETLERLDDVIRMRLLCDEVLPLAMRKNMRIDQGCVTFTVKDEFELVLSLPGSDPTATWRVGDLKFLV</sequence>
<evidence type="ECO:0000256" key="8">
    <source>
        <dbReference type="ARBA" id="ARBA00032007"/>
    </source>
</evidence>
<accession>A0A4P9W6K8</accession>
<comment type="subcellular location">
    <subcellularLocation>
        <location evidence="1 9">Nucleus</location>
    </subcellularLocation>
</comment>
<comment type="function">
    <text evidence="9">Component of the Mediator complex, a coactivator involved in the regulated transcription of nearly all RNA polymerase II-dependent genes. Mediator functions as a bridge to convey information from gene-specific regulatory proteins to the basal RNA polymerase II transcription machinery. Mediator is recruited to promoters by direct interactions with regulatory proteins and serves as a scaffold for the assembly of a functional preinitiation complex with RNA polymerase II and the general transcription factors.</text>
</comment>
<evidence type="ECO:0000256" key="6">
    <source>
        <dbReference type="ARBA" id="ARBA00023163"/>
    </source>
</evidence>
<dbReference type="PANTHER" id="PTHR12809">
    <property type="entry name" value="MEDIATOR COMPLEX SUBUNIT"/>
    <property type="match status" value="1"/>
</dbReference>
<feature type="non-terminal residue" evidence="11">
    <location>
        <position position="1"/>
    </location>
</feature>
<evidence type="ECO:0000256" key="3">
    <source>
        <dbReference type="ARBA" id="ARBA00019619"/>
    </source>
</evidence>
<dbReference type="Pfam" id="PF08638">
    <property type="entry name" value="Med14"/>
    <property type="match status" value="1"/>
</dbReference>
<evidence type="ECO:0000313" key="11">
    <source>
        <dbReference type="EMBL" id="RKO87632.1"/>
    </source>
</evidence>